<dbReference type="Gene3D" id="3.30.505.10">
    <property type="entry name" value="SH2 domain"/>
    <property type="match status" value="1"/>
</dbReference>
<organism evidence="5 6">
    <name type="scientific">Monosiga brevicollis</name>
    <name type="common">Choanoflagellate</name>
    <dbReference type="NCBI Taxonomy" id="81824"/>
    <lineage>
        <taxon>Eukaryota</taxon>
        <taxon>Choanoflagellata</taxon>
        <taxon>Craspedida</taxon>
        <taxon>Salpingoecidae</taxon>
        <taxon>Monosiga</taxon>
    </lineage>
</organism>
<dbReference type="GO" id="GO:0035591">
    <property type="term" value="F:signaling adaptor activity"/>
    <property type="evidence" value="ECO:0000318"/>
    <property type="project" value="GO_Central"/>
</dbReference>
<gene>
    <name evidence="5" type="ORF">MONBRDRAFT_8549</name>
</gene>
<dbReference type="RefSeq" id="XP_001746094.1">
    <property type="nucleotide sequence ID" value="XM_001746042.1"/>
</dbReference>
<dbReference type="EMBL" id="CH991552">
    <property type="protein sequence ID" value="EDQ88989.1"/>
    <property type="molecule type" value="Genomic_DNA"/>
</dbReference>
<dbReference type="GeneID" id="5891343"/>
<keyword evidence="6" id="KW-1185">Reference proteome</keyword>
<feature type="region of interest" description="Disordered" evidence="3">
    <location>
        <begin position="28"/>
        <end position="59"/>
    </location>
</feature>
<dbReference type="InterPro" id="IPR000980">
    <property type="entry name" value="SH2"/>
</dbReference>
<protein>
    <recommendedName>
        <fullName evidence="4">SH2 domain-containing protein</fullName>
    </recommendedName>
</protein>
<keyword evidence="1 2" id="KW-0727">SH2 domain</keyword>
<dbReference type="KEGG" id="mbr:MONBRDRAFT_8549"/>
<dbReference type="PANTHER" id="PTHR19969:SF5">
    <property type="entry name" value="CRK-LIKE PROTEIN"/>
    <property type="match status" value="1"/>
</dbReference>
<evidence type="ECO:0000313" key="6">
    <source>
        <dbReference type="Proteomes" id="UP000001357"/>
    </source>
</evidence>
<dbReference type="InterPro" id="IPR036860">
    <property type="entry name" value="SH2_dom_sf"/>
</dbReference>
<evidence type="ECO:0000259" key="4">
    <source>
        <dbReference type="PROSITE" id="PS50001"/>
    </source>
</evidence>
<dbReference type="GO" id="GO:0030971">
    <property type="term" value="F:receptor tyrosine kinase binding"/>
    <property type="evidence" value="ECO:0000318"/>
    <property type="project" value="GO_Central"/>
</dbReference>
<dbReference type="SUPFAM" id="SSF55550">
    <property type="entry name" value="SH2 domain"/>
    <property type="match status" value="1"/>
</dbReference>
<evidence type="ECO:0000256" key="3">
    <source>
        <dbReference type="SAM" id="MobiDB-lite"/>
    </source>
</evidence>
<dbReference type="GO" id="GO:0007167">
    <property type="term" value="P:enzyme-linked receptor protein signaling pathway"/>
    <property type="evidence" value="ECO:0000318"/>
    <property type="project" value="GO_Central"/>
</dbReference>
<dbReference type="InParanoid" id="A9V0C9"/>
<proteinExistence type="predicted"/>
<dbReference type="STRING" id="81824.A9V0C9"/>
<reference evidence="5 6" key="1">
    <citation type="journal article" date="2008" name="Nature">
        <title>The genome of the choanoflagellate Monosiga brevicollis and the origin of metazoans.</title>
        <authorList>
            <consortium name="JGI Sequencing"/>
            <person name="King N."/>
            <person name="Westbrook M.J."/>
            <person name="Young S.L."/>
            <person name="Kuo A."/>
            <person name="Abedin M."/>
            <person name="Chapman J."/>
            <person name="Fairclough S."/>
            <person name="Hellsten U."/>
            <person name="Isogai Y."/>
            <person name="Letunic I."/>
            <person name="Marr M."/>
            <person name="Pincus D."/>
            <person name="Putnam N."/>
            <person name="Rokas A."/>
            <person name="Wright K.J."/>
            <person name="Zuzow R."/>
            <person name="Dirks W."/>
            <person name="Good M."/>
            <person name="Goodstein D."/>
            <person name="Lemons D."/>
            <person name="Li W."/>
            <person name="Lyons J.B."/>
            <person name="Morris A."/>
            <person name="Nichols S."/>
            <person name="Richter D.J."/>
            <person name="Salamov A."/>
            <person name="Bork P."/>
            <person name="Lim W.A."/>
            <person name="Manning G."/>
            <person name="Miller W.T."/>
            <person name="McGinnis W."/>
            <person name="Shapiro H."/>
            <person name="Tjian R."/>
            <person name="Grigoriev I.V."/>
            <person name="Rokhsar D."/>
        </authorList>
    </citation>
    <scope>NUCLEOTIDE SEQUENCE [LARGE SCALE GENOMIC DNA]</scope>
    <source>
        <strain evidence="6">MX1 / ATCC 50154</strain>
    </source>
</reference>
<sequence length="227" mass="25686">MCRASYDTLVRWLSEDAYAPTRCIVDEQDTGDSTAEPQSNHASDRLRPPMGPPTGNSGHSIVMLDERNHAVHEINPNVRVLSSSVSFGLRQDNLSLIVILHAIQDSPMDRELGMYNWYVGEIKRTAIETVLHQHPPGTYLVRRGGAHVIFTVKQPAALGDFNHIKILVEEDGTCSISDSESFKSIPELVRFYHIYWLQFGQRLWRLPDTQLPPLTPYSPRDRTHSDA</sequence>
<dbReference type="Proteomes" id="UP000001357">
    <property type="component" value="Unassembled WGS sequence"/>
</dbReference>
<feature type="domain" description="SH2" evidence="4">
    <location>
        <begin position="117"/>
        <end position="192"/>
    </location>
</feature>
<name>A9V0C9_MONBE</name>
<dbReference type="PROSITE" id="PS50001">
    <property type="entry name" value="SH2"/>
    <property type="match status" value="1"/>
</dbReference>
<dbReference type="GO" id="GO:0005737">
    <property type="term" value="C:cytoplasm"/>
    <property type="evidence" value="ECO:0000318"/>
    <property type="project" value="GO_Central"/>
</dbReference>
<accession>A9V0C9</accession>
<dbReference type="Pfam" id="PF00017">
    <property type="entry name" value="SH2"/>
    <property type="match status" value="1"/>
</dbReference>
<dbReference type="GO" id="GO:0016477">
    <property type="term" value="P:cell migration"/>
    <property type="evidence" value="ECO:0000318"/>
    <property type="project" value="GO_Central"/>
</dbReference>
<evidence type="ECO:0000256" key="2">
    <source>
        <dbReference type="PROSITE-ProRule" id="PRU00191"/>
    </source>
</evidence>
<dbReference type="SMART" id="SM00252">
    <property type="entry name" value="SH2"/>
    <property type="match status" value="1"/>
</dbReference>
<dbReference type="PANTHER" id="PTHR19969">
    <property type="entry name" value="SH2-SH3 ADAPTOR PROTEIN-RELATED"/>
    <property type="match status" value="1"/>
</dbReference>
<dbReference type="InterPro" id="IPR051184">
    <property type="entry name" value="Tyrosine-phos_adapter"/>
</dbReference>
<feature type="compositionally biased region" description="Polar residues" evidence="3">
    <location>
        <begin position="31"/>
        <end position="41"/>
    </location>
</feature>
<evidence type="ECO:0000313" key="5">
    <source>
        <dbReference type="EMBL" id="EDQ88989.1"/>
    </source>
</evidence>
<dbReference type="AlphaFoldDB" id="A9V0C9"/>
<evidence type="ECO:0000256" key="1">
    <source>
        <dbReference type="ARBA" id="ARBA00022999"/>
    </source>
</evidence>